<protein>
    <recommendedName>
        <fullName evidence="1">DinB-like domain-containing protein</fullName>
    </recommendedName>
</protein>
<keyword evidence="3" id="KW-1185">Reference proteome</keyword>
<dbReference type="InterPro" id="IPR034660">
    <property type="entry name" value="DinB/YfiT-like"/>
</dbReference>
<accession>A0ABP9WUZ9</accession>
<organism evidence="2 3">
    <name type="scientific">Herpetosiphon gulosus</name>
    <dbReference type="NCBI Taxonomy" id="1973496"/>
    <lineage>
        <taxon>Bacteria</taxon>
        <taxon>Bacillati</taxon>
        <taxon>Chloroflexota</taxon>
        <taxon>Chloroflexia</taxon>
        <taxon>Herpetosiphonales</taxon>
        <taxon>Herpetosiphonaceae</taxon>
        <taxon>Herpetosiphon</taxon>
    </lineage>
</organism>
<dbReference type="Gene3D" id="1.20.120.450">
    <property type="entry name" value="dinb family like domain"/>
    <property type="match status" value="1"/>
</dbReference>
<dbReference type="InterPro" id="IPR024775">
    <property type="entry name" value="DinB-like"/>
</dbReference>
<dbReference type="EMBL" id="BAABRU010000003">
    <property type="protein sequence ID" value="GAA5527027.1"/>
    <property type="molecule type" value="Genomic_DNA"/>
</dbReference>
<name>A0ABP9WUZ9_9CHLR</name>
<comment type="caution">
    <text evidence="2">The sequence shown here is derived from an EMBL/GenBank/DDBJ whole genome shotgun (WGS) entry which is preliminary data.</text>
</comment>
<dbReference type="Proteomes" id="UP001428290">
    <property type="component" value="Unassembled WGS sequence"/>
</dbReference>
<evidence type="ECO:0000313" key="2">
    <source>
        <dbReference type="EMBL" id="GAA5527027.1"/>
    </source>
</evidence>
<proteinExistence type="predicted"/>
<sequence length="168" mass="19358">MESIWKTSVWQQFGAAIAMLEDPIVRCPDQLWTSVLWEDPDDPRYGHFWFVAYHTLFWLDLFLTGSSEGFKPPAPFVRGSLPENPYTKDQVLTYLQDCRQRCKATIMGLTDAKAQERCVFEWMQPSFLELQLYSMRHVQEHAAQLSLVLGQQGIAGADWIAQAIEKAE</sequence>
<gene>
    <name evidence="2" type="ORF">Hgul01_00809</name>
</gene>
<feature type="domain" description="DinB-like" evidence="1">
    <location>
        <begin position="47"/>
        <end position="145"/>
    </location>
</feature>
<evidence type="ECO:0000313" key="3">
    <source>
        <dbReference type="Proteomes" id="UP001428290"/>
    </source>
</evidence>
<reference evidence="2 3" key="1">
    <citation type="submission" date="2024-02" db="EMBL/GenBank/DDBJ databases">
        <title>Herpetosiphon gulosus NBRC 112829.</title>
        <authorList>
            <person name="Ichikawa N."/>
            <person name="Katano-Makiyama Y."/>
            <person name="Hidaka K."/>
        </authorList>
    </citation>
    <scope>NUCLEOTIDE SEQUENCE [LARGE SCALE GENOMIC DNA]</scope>
    <source>
        <strain evidence="2 3">NBRC 112829</strain>
    </source>
</reference>
<dbReference type="Pfam" id="PF12867">
    <property type="entry name" value="DinB_2"/>
    <property type="match status" value="1"/>
</dbReference>
<evidence type="ECO:0000259" key="1">
    <source>
        <dbReference type="Pfam" id="PF12867"/>
    </source>
</evidence>
<dbReference type="SUPFAM" id="SSF109854">
    <property type="entry name" value="DinB/YfiT-like putative metalloenzymes"/>
    <property type="match status" value="1"/>
</dbReference>
<dbReference type="RefSeq" id="WP_345720664.1">
    <property type="nucleotide sequence ID" value="NZ_BAABRU010000003.1"/>
</dbReference>